<evidence type="ECO:0000256" key="4">
    <source>
        <dbReference type="ARBA" id="ARBA00022989"/>
    </source>
</evidence>
<protein>
    <recommendedName>
        <fullName evidence="9">Polysaccharide biosynthesis protein</fullName>
    </recommendedName>
</protein>
<feature type="transmembrane region" description="Helical" evidence="6">
    <location>
        <begin position="154"/>
        <end position="175"/>
    </location>
</feature>
<dbReference type="Pfam" id="PF13440">
    <property type="entry name" value="Polysacc_synt_3"/>
    <property type="match status" value="1"/>
</dbReference>
<dbReference type="OrthoDB" id="111924at2"/>
<evidence type="ECO:0000256" key="5">
    <source>
        <dbReference type="ARBA" id="ARBA00023136"/>
    </source>
</evidence>
<sequence length="443" mass="47058">MKRHFINAACGVVDYAAYPVVMLFVGPFTLRRLGAAEFGLWMIAAAVISSGGIIASGFSDANLQRVSQLLQKKDIQAVRQTVRSMMAINLITGALVAFALLVAIPWLASRIEAGLPSSIRECMICLWIAAGCVVLRSIHAVAVSTQRGFQDFRASVRITSLTHLATLGMAALLTVRGHGPIAILAATAAILVVATFAQCREVTRLLGAQAILPRLDHEAMSALLSKGVYVWFQTVGGVLADRIDRLLLGATLGAVAVAPYVLCVQLAQPLLGLTGSSLSFLMPYLSGMAGSDQSTNLRRNILSAIGANLLIVFIGVVLTLYLGTRLLPRWVGSTAAPIALQLFPRIVIGSALLAVSVTGIYTLQALGRFRILAGMSLGSRLLLFPVMLGLLHRSGMSGLATFRLYAGAVALAVYVPVLRVIWPRRSMATVRVSAESHSEGAFL</sequence>
<feature type="transmembrane region" description="Helical" evidence="6">
    <location>
        <begin position="5"/>
        <end position="26"/>
    </location>
</feature>
<feature type="transmembrane region" description="Helical" evidence="6">
    <location>
        <begin position="404"/>
        <end position="422"/>
    </location>
</feature>
<feature type="transmembrane region" description="Helical" evidence="6">
    <location>
        <begin position="118"/>
        <end position="142"/>
    </location>
</feature>
<feature type="transmembrane region" description="Helical" evidence="6">
    <location>
        <begin position="38"/>
        <end position="63"/>
    </location>
</feature>
<evidence type="ECO:0000256" key="2">
    <source>
        <dbReference type="ARBA" id="ARBA00022475"/>
    </source>
</evidence>
<dbReference type="EMBL" id="RDSM01000005">
    <property type="protein sequence ID" value="RXH54196.1"/>
    <property type="molecule type" value="Genomic_DNA"/>
</dbReference>
<evidence type="ECO:0008006" key="9">
    <source>
        <dbReference type="Google" id="ProtNLM"/>
    </source>
</evidence>
<feature type="transmembrane region" description="Helical" evidence="6">
    <location>
        <begin position="273"/>
        <end position="289"/>
    </location>
</feature>
<keyword evidence="4 6" id="KW-1133">Transmembrane helix</keyword>
<name>A0A4Q0SYS7_9BACT</name>
<feature type="transmembrane region" description="Helical" evidence="6">
    <location>
        <begin position="371"/>
        <end position="392"/>
    </location>
</feature>
<dbReference type="PANTHER" id="PTHR30250:SF26">
    <property type="entry name" value="PSMA PROTEIN"/>
    <property type="match status" value="1"/>
</dbReference>
<keyword evidence="5 6" id="KW-0472">Membrane</keyword>
<evidence type="ECO:0000256" key="6">
    <source>
        <dbReference type="SAM" id="Phobius"/>
    </source>
</evidence>
<feature type="transmembrane region" description="Helical" evidence="6">
    <location>
        <begin position="181"/>
        <end position="199"/>
    </location>
</feature>
<organism evidence="7 8">
    <name type="scientific">Granulicella sibirica</name>
    <dbReference type="NCBI Taxonomy" id="2479048"/>
    <lineage>
        <taxon>Bacteria</taxon>
        <taxon>Pseudomonadati</taxon>
        <taxon>Acidobacteriota</taxon>
        <taxon>Terriglobia</taxon>
        <taxon>Terriglobales</taxon>
        <taxon>Acidobacteriaceae</taxon>
        <taxon>Granulicella</taxon>
    </lineage>
</organism>
<evidence type="ECO:0000256" key="1">
    <source>
        <dbReference type="ARBA" id="ARBA00004651"/>
    </source>
</evidence>
<feature type="transmembrane region" description="Helical" evidence="6">
    <location>
        <begin position="342"/>
        <end position="364"/>
    </location>
</feature>
<keyword evidence="3 6" id="KW-0812">Transmembrane</keyword>
<evidence type="ECO:0000313" key="7">
    <source>
        <dbReference type="EMBL" id="RXH54196.1"/>
    </source>
</evidence>
<reference evidence="7 8" key="1">
    <citation type="submission" date="2018-11" db="EMBL/GenBank/DDBJ databases">
        <authorList>
            <person name="Mardanov A.V."/>
            <person name="Ravin N.V."/>
            <person name="Dedysh S.N."/>
        </authorList>
    </citation>
    <scope>NUCLEOTIDE SEQUENCE [LARGE SCALE GENOMIC DNA]</scope>
    <source>
        <strain evidence="7 8">AF10</strain>
    </source>
</reference>
<comment type="caution">
    <text evidence="7">The sequence shown here is derived from an EMBL/GenBank/DDBJ whole genome shotgun (WGS) entry which is preliminary data.</text>
</comment>
<proteinExistence type="predicted"/>
<dbReference type="AlphaFoldDB" id="A0A4Q0SYS7"/>
<feature type="transmembrane region" description="Helical" evidence="6">
    <location>
        <begin position="301"/>
        <end position="322"/>
    </location>
</feature>
<keyword evidence="8" id="KW-1185">Reference proteome</keyword>
<evidence type="ECO:0000256" key="3">
    <source>
        <dbReference type="ARBA" id="ARBA00022692"/>
    </source>
</evidence>
<reference evidence="8" key="2">
    <citation type="submission" date="2019-02" db="EMBL/GenBank/DDBJ databases">
        <title>Granulicella sibirica sp. nov., a psychrotolerant acidobacterium isolated from an organic soil layer in forested tundra, West Siberia.</title>
        <authorList>
            <person name="Oshkin I.Y."/>
            <person name="Kulichevskaya I.S."/>
            <person name="Rijpstra W.I.C."/>
            <person name="Sinninghe Damste J.S."/>
            <person name="Rakitin A.L."/>
            <person name="Ravin N.V."/>
            <person name="Dedysh S.N."/>
        </authorList>
    </citation>
    <scope>NUCLEOTIDE SEQUENCE [LARGE SCALE GENOMIC DNA]</scope>
    <source>
        <strain evidence="8">AF10</strain>
    </source>
</reference>
<evidence type="ECO:0000313" key="8">
    <source>
        <dbReference type="Proteomes" id="UP000289437"/>
    </source>
</evidence>
<gene>
    <name evidence="7" type="ORF">GRAN_4847</name>
</gene>
<dbReference type="PANTHER" id="PTHR30250">
    <property type="entry name" value="PST FAMILY PREDICTED COLANIC ACID TRANSPORTER"/>
    <property type="match status" value="1"/>
</dbReference>
<dbReference type="Proteomes" id="UP000289437">
    <property type="component" value="Unassembled WGS sequence"/>
</dbReference>
<dbReference type="GO" id="GO:0005886">
    <property type="term" value="C:plasma membrane"/>
    <property type="evidence" value="ECO:0007669"/>
    <property type="project" value="UniProtKB-SubCell"/>
</dbReference>
<dbReference type="InterPro" id="IPR050833">
    <property type="entry name" value="Poly_Biosynth_Transport"/>
</dbReference>
<feature type="transmembrane region" description="Helical" evidence="6">
    <location>
        <begin position="84"/>
        <end position="106"/>
    </location>
</feature>
<accession>A0A4Q0SYS7</accession>
<feature type="transmembrane region" description="Helical" evidence="6">
    <location>
        <begin position="246"/>
        <end position="267"/>
    </location>
</feature>
<dbReference type="RefSeq" id="WP_128915436.1">
    <property type="nucleotide sequence ID" value="NZ_RDSM01000005.1"/>
</dbReference>
<keyword evidence="2" id="KW-1003">Cell membrane</keyword>
<comment type="subcellular location">
    <subcellularLocation>
        <location evidence="1">Cell membrane</location>
        <topology evidence="1">Multi-pass membrane protein</topology>
    </subcellularLocation>
</comment>